<dbReference type="Proteomes" id="UP000002051">
    <property type="component" value="Unassembled WGS sequence"/>
</dbReference>
<reference evidence="3" key="3">
    <citation type="submission" date="2015-06" db="UniProtKB">
        <authorList>
            <consortium name="EnsemblPlants"/>
        </authorList>
    </citation>
    <scope>IDENTIFICATION</scope>
    <source>
        <strain evidence="3">cv. Jemalong A17</strain>
    </source>
</reference>
<accession>A0A072TDC2</accession>
<reference evidence="2 4" key="1">
    <citation type="journal article" date="2011" name="Nature">
        <title>The Medicago genome provides insight into the evolution of rhizobial symbioses.</title>
        <authorList>
            <person name="Young N.D."/>
            <person name="Debelle F."/>
            <person name="Oldroyd G.E."/>
            <person name="Geurts R."/>
            <person name="Cannon S.B."/>
            <person name="Udvardi M.K."/>
            <person name="Benedito V.A."/>
            <person name="Mayer K.F."/>
            <person name="Gouzy J."/>
            <person name="Schoof H."/>
            <person name="Van de Peer Y."/>
            <person name="Proost S."/>
            <person name="Cook D.R."/>
            <person name="Meyers B.C."/>
            <person name="Spannagl M."/>
            <person name="Cheung F."/>
            <person name="De Mita S."/>
            <person name="Krishnakumar V."/>
            <person name="Gundlach H."/>
            <person name="Zhou S."/>
            <person name="Mudge J."/>
            <person name="Bharti A.K."/>
            <person name="Murray J.D."/>
            <person name="Naoumkina M.A."/>
            <person name="Rosen B."/>
            <person name="Silverstein K.A."/>
            <person name="Tang H."/>
            <person name="Rombauts S."/>
            <person name="Zhao P.X."/>
            <person name="Zhou P."/>
            <person name="Barbe V."/>
            <person name="Bardou P."/>
            <person name="Bechner M."/>
            <person name="Bellec A."/>
            <person name="Berger A."/>
            <person name="Berges H."/>
            <person name="Bidwell S."/>
            <person name="Bisseling T."/>
            <person name="Choisne N."/>
            <person name="Couloux A."/>
            <person name="Denny R."/>
            <person name="Deshpande S."/>
            <person name="Dai X."/>
            <person name="Doyle J.J."/>
            <person name="Dudez A.M."/>
            <person name="Farmer A.D."/>
            <person name="Fouteau S."/>
            <person name="Franken C."/>
            <person name="Gibelin C."/>
            <person name="Gish J."/>
            <person name="Goldstein S."/>
            <person name="Gonzalez A.J."/>
            <person name="Green P.J."/>
            <person name="Hallab A."/>
            <person name="Hartog M."/>
            <person name="Hua A."/>
            <person name="Humphray S.J."/>
            <person name="Jeong D.H."/>
            <person name="Jing Y."/>
            <person name="Jocker A."/>
            <person name="Kenton S.M."/>
            <person name="Kim D.J."/>
            <person name="Klee K."/>
            <person name="Lai H."/>
            <person name="Lang C."/>
            <person name="Lin S."/>
            <person name="Macmil S.L."/>
            <person name="Magdelenat G."/>
            <person name="Matthews L."/>
            <person name="McCorrison J."/>
            <person name="Monaghan E.L."/>
            <person name="Mun J.H."/>
            <person name="Najar F.Z."/>
            <person name="Nicholson C."/>
            <person name="Noirot C."/>
            <person name="O'Bleness M."/>
            <person name="Paule C.R."/>
            <person name="Poulain J."/>
            <person name="Prion F."/>
            <person name="Qin B."/>
            <person name="Qu C."/>
            <person name="Retzel E.F."/>
            <person name="Riddle C."/>
            <person name="Sallet E."/>
            <person name="Samain S."/>
            <person name="Samson N."/>
            <person name="Sanders I."/>
            <person name="Saurat O."/>
            <person name="Scarpelli C."/>
            <person name="Schiex T."/>
            <person name="Segurens B."/>
            <person name="Severin A.J."/>
            <person name="Sherrier D.J."/>
            <person name="Shi R."/>
            <person name="Sims S."/>
            <person name="Singer S.R."/>
            <person name="Sinharoy S."/>
            <person name="Sterck L."/>
            <person name="Viollet A."/>
            <person name="Wang B.B."/>
            <person name="Wang K."/>
            <person name="Wang M."/>
            <person name="Wang X."/>
            <person name="Warfsmann J."/>
            <person name="Weissenbach J."/>
            <person name="White D.D."/>
            <person name="White J.D."/>
            <person name="Wiley G.B."/>
            <person name="Wincker P."/>
            <person name="Xing Y."/>
            <person name="Yang L."/>
            <person name="Yao Z."/>
            <person name="Ying F."/>
            <person name="Zhai J."/>
            <person name="Zhou L."/>
            <person name="Zuber A."/>
            <person name="Denarie J."/>
            <person name="Dixon R.A."/>
            <person name="May G.D."/>
            <person name="Schwartz D.C."/>
            <person name="Rogers J."/>
            <person name="Quetier F."/>
            <person name="Town C.D."/>
            <person name="Roe B.A."/>
        </authorList>
    </citation>
    <scope>NUCLEOTIDE SEQUENCE [LARGE SCALE GENOMIC DNA]</scope>
    <source>
        <strain evidence="2">A17</strain>
        <strain evidence="3 4">cv. Jemalong A17</strain>
    </source>
</reference>
<dbReference type="PANTHER" id="PTHR34222:SF40">
    <property type="match status" value="1"/>
</dbReference>
<reference evidence="2 4" key="2">
    <citation type="journal article" date="2014" name="BMC Genomics">
        <title>An improved genome release (version Mt4.0) for the model legume Medicago truncatula.</title>
        <authorList>
            <person name="Tang H."/>
            <person name="Krishnakumar V."/>
            <person name="Bidwell S."/>
            <person name="Rosen B."/>
            <person name="Chan A."/>
            <person name="Zhou S."/>
            <person name="Gentzbittel L."/>
            <person name="Childs K.L."/>
            <person name="Yandell M."/>
            <person name="Gundlach H."/>
            <person name="Mayer K.F."/>
            <person name="Schwartz D.C."/>
            <person name="Town C.D."/>
        </authorList>
    </citation>
    <scope>GENOME REANNOTATION</scope>
    <source>
        <strain evidence="2">A17</strain>
        <strain evidence="3 4">cv. Jemalong A17</strain>
    </source>
</reference>
<name>A0A072TDC2_MEDTR</name>
<organism evidence="2 4">
    <name type="scientific">Medicago truncatula</name>
    <name type="common">Barrel medic</name>
    <name type="synonym">Medicago tribuloides</name>
    <dbReference type="NCBI Taxonomy" id="3880"/>
    <lineage>
        <taxon>Eukaryota</taxon>
        <taxon>Viridiplantae</taxon>
        <taxon>Streptophyta</taxon>
        <taxon>Embryophyta</taxon>
        <taxon>Tracheophyta</taxon>
        <taxon>Spermatophyta</taxon>
        <taxon>Magnoliopsida</taxon>
        <taxon>eudicotyledons</taxon>
        <taxon>Gunneridae</taxon>
        <taxon>Pentapetalae</taxon>
        <taxon>rosids</taxon>
        <taxon>fabids</taxon>
        <taxon>Fabales</taxon>
        <taxon>Fabaceae</taxon>
        <taxon>Papilionoideae</taxon>
        <taxon>50 kb inversion clade</taxon>
        <taxon>NPAAA clade</taxon>
        <taxon>Hologalegina</taxon>
        <taxon>IRL clade</taxon>
        <taxon>Trifolieae</taxon>
        <taxon>Medicago</taxon>
    </lineage>
</organism>
<evidence type="ECO:0000313" key="3">
    <source>
        <dbReference type="EnsemblPlants" id="KEH15362"/>
    </source>
</evidence>
<dbReference type="PANTHER" id="PTHR34222">
    <property type="entry name" value="GAG_PRE-INTEGRS DOMAIN-CONTAINING PROTEIN"/>
    <property type="match status" value="1"/>
</dbReference>
<dbReference type="HOGENOM" id="CLU_1075990_0_0_1"/>
<dbReference type="AlphaFoldDB" id="A0A072TDC2"/>
<dbReference type="EnsemblPlants" id="KEH15362">
    <property type="protein sequence ID" value="KEH15362"/>
    <property type="gene ID" value="MTR_1262s0010"/>
</dbReference>
<evidence type="ECO:0000256" key="1">
    <source>
        <dbReference type="SAM" id="MobiDB-lite"/>
    </source>
</evidence>
<evidence type="ECO:0000313" key="2">
    <source>
        <dbReference type="EMBL" id="KEH15362.1"/>
    </source>
</evidence>
<evidence type="ECO:0000313" key="4">
    <source>
        <dbReference type="Proteomes" id="UP000002051"/>
    </source>
</evidence>
<dbReference type="EMBL" id="KL403986">
    <property type="protein sequence ID" value="KEH15362.1"/>
    <property type="molecule type" value="Genomic_DNA"/>
</dbReference>
<sequence length="259" mass="29230">TKYFSCLRRIWKDLDLFNEYEWKSPEDCKHYQKMVDVSCVFKFLAGLNVEFDEVRGRILGRNPIPPIGEVFAEVRREESRRQVMLEKKKVVVPPPVEGSALAVPQVNHKSFCNPRGGDNTHLVCDYCGRNRHTQETCFKLHGRPNNSKAGKFGDRPMPTTSNAASSPFTKEQMDHLLKLLKFNSSPNTPFGTVAQTGKGNIKISEQITFQFVLHDQNSGKTIGTAREINGLYYFDETPLGNTAMFGSSRTSPPLVSNKI</sequence>
<feature type="non-terminal residue" evidence="2">
    <location>
        <position position="259"/>
    </location>
</feature>
<feature type="region of interest" description="Disordered" evidence="1">
    <location>
        <begin position="147"/>
        <end position="166"/>
    </location>
</feature>
<gene>
    <name evidence="2" type="ORF">MTR_1262s0010</name>
</gene>
<feature type="non-terminal residue" evidence="2">
    <location>
        <position position="1"/>
    </location>
</feature>
<protein>
    <submittedName>
        <fullName evidence="2 3">Uncharacterized protein</fullName>
    </submittedName>
</protein>
<keyword evidence="4" id="KW-1185">Reference proteome</keyword>
<proteinExistence type="predicted"/>